<dbReference type="Gene3D" id="6.10.140.2220">
    <property type="match status" value="1"/>
</dbReference>
<reference evidence="6 7" key="1">
    <citation type="journal article" date="2018" name="BMC Genomics">
        <title>Genomic comparison of Trypanosoma conorhini and Trypanosoma rangeli to Trypanosoma cruzi strains of high and low virulence.</title>
        <authorList>
            <person name="Bradwell K.R."/>
            <person name="Koparde V.N."/>
            <person name="Matveyev A.V."/>
            <person name="Serrano M.G."/>
            <person name="Alves J.M."/>
            <person name="Parikh H."/>
            <person name="Huang B."/>
            <person name="Lee V."/>
            <person name="Espinosa-Alvarez O."/>
            <person name="Ortiz P.A."/>
            <person name="Costa-Martins A.G."/>
            <person name="Teixeira M.M."/>
            <person name="Buck G.A."/>
        </authorList>
    </citation>
    <scope>NUCLEOTIDE SEQUENCE [LARGE SCALE GENOMIC DNA]</scope>
    <source>
        <strain evidence="6 7">AM80</strain>
    </source>
</reference>
<dbReference type="EMBL" id="MKGL01000263">
    <property type="protein sequence ID" value="RNF01686.1"/>
    <property type="molecule type" value="Genomic_DNA"/>
</dbReference>
<protein>
    <recommendedName>
        <fullName evidence="5">MYND-type domain-containing protein</fullName>
    </recommendedName>
</protein>
<keyword evidence="7" id="KW-1185">Reference proteome</keyword>
<gene>
    <name evidence="6" type="ORF">TraAM80_06809</name>
</gene>
<evidence type="ECO:0000313" key="7">
    <source>
        <dbReference type="Proteomes" id="UP000283634"/>
    </source>
</evidence>
<dbReference type="PROSITE" id="PS01360">
    <property type="entry name" value="ZF_MYND_1"/>
    <property type="match status" value="1"/>
</dbReference>
<keyword evidence="3" id="KW-0862">Zinc</keyword>
<keyword evidence="2 4" id="KW-0863">Zinc-finger</keyword>
<keyword evidence="1" id="KW-0479">Metal-binding</keyword>
<evidence type="ECO:0000256" key="2">
    <source>
        <dbReference type="ARBA" id="ARBA00022771"/>
    </source>
</evidence>
<evidence type="ECO:0000313" key="6">
    <source>
        <dbReference type="EMBL" id="RNF01686.1"/>
    </source>
</evidence>
<feature type="domain" description="MYND-type" evidence="5">
    <location>
        <begin position="96"/>
        <end position="133"/>
    </location>
</feature>
<name>A0A422N8B7_TRYRA</name>
<dbReference type="OrthoDB" id="243817at2759"/>
<evidence type="ECO:0000259" key="5">
    <source>
        <dbReference type="PROSITE" id="PS50865"/>
    </source>
</evidence>
<dbReference type="OMA" id="PACEHEW"/>
<comment type="caution">
    <text evidence="6">The sequence shown here is derived from an EMBL/GenBank/DDBJ whole genome shotgun (WGS) entry which is preliminary data.</text>
</comment>
<sequence length="140" mass="15643">MASSCSSLSSSASSSPLVDESGVVNKVVASLQTQLRRQQELFIRVKKCEEEIEKLKLGSLHTACGGLLPPPEAQKDSGWKAECEEGAMNVGAEKMCDYCFKLAPCRPCPACEHEWYCSSPCQRLRTHVHRSFCRHRRRVK</sequence>
<dbReference type="RefSeq" id="XP_029236475.1">
    <property type="nucleotide sequence ID" value="XM_029383636.1"/>
</dbReference>
<dbReference type="InterPro" id="IPR002893">
    <property type="entry name" value="Znf_MYND"/>
</dbReference>
<dbReference type="AlphaFoldDB" id="A0A422N8B7"/>
<organism evidence="6 7">
    <name type="scientific">Trypanosoma rangeli</name>
    <dbReference type="NCBI Taxonomy" id="5698"/>
    <lineage>
        <taxon>Eukaryota</taxon>
        <taxon>Discoba</taxon>
        <taxon>Euglenozoa</taxon>
        <taxon>Kinetoplastea</taxon>
        <taxon>Metakinetoplastina</taxon>
        <taxon>Trypanosomatida</taxon>
        <taxon>Trypanosomatidae</taxon>
        <taxon>Trypanosoma</taxon>
        <taxon>Herpetosoma</taxon>
    </lineage>
</organism>
<evidence type="ECO:0000256" key="3">
    <source>
        <dbReference type="ARBA" id="ARBA00022833"/>
    </source>
</evidence>
<dbReference type="GO" id="GO:0008270">
    <property type="term" value="F:zinc ion binding"/>
    <property type="evidence" value="ECO:0007669"/>
    <property type="project" value="UniProtKB-KW"/>
</dbReference>
<dbReference type="Pfam" id="PF01753">
    <property type="entry name" value="zf-MYND"/>
    <property type="match status" value="1"/>
</dbReference>
<evidence type="ECO:0000256" key="1">
    <source>
        <dbReference type="ARBA" id="ARBA00022723"/>
    </source>
</evidence>
<accession>A0A422N8B7</accession>
<dbReference type="GeneID" id="40330742"/>
<dbReference type="Proteomes" id="UP000283634">
    <property type="component" value="Unassembled WGS sequence"/>
</dbReference>
<evidence type="ECO:0000256" key="4">
    <source>
        <dbReference type="PROSITE-ProRule" id="PRU00134"/>
    </source>
</evidence>
<dbReference type="SUPFAM" id="SSF144232">
    <property type="entry name" value="HIT/MYND zinc finger-like"/>
    <property type="match status" value="1"/>
</dbReference>
<dbReference type="PROSITE" id="PS50865">
    <property type="entry name" value="ZF_MYND_2"/>
    <property type="match status" value="1"/>
</dbReference>
<proteinExistence type="predicted"/>